<dbReference type="Proteomes" id="UP000835052">
    <property type="component" value="Unassembled WGS sequence"/>
</dbReference>
<sequence length="114" mass="12941">MTVVIRVGKCSGRRRPLGGAFLICLPPHSIFVIVVTLLVSQITAHFNHQDAKEKRAAGDINGEGIDTDWNSLGWAWGKRSSPDFQIPMRYLRAVHPVKKNPDWHDLGWTWGRRK</sequence>
<protein>
    <submittedName>
        <fullName evidence="2">Uncharacterized protein</fullName>
    </submittedName>
</protein>
<organism evidence="2 3">
    <name type="scientific">Caenorhabditis auriculariae</name>
    <dbReference type="NCBI Taxonomy" id="2777116"/>
    <lineage>
        <taxon>Eukaryota</taxon>
        <taxon>Metazoa</taxon>
        <taxon>Ecdysozoa</taxon>
        <taxon>Nematoda</taxon>
        <taxon>Chromadorea</taxon>
        <taxon>Rhabditida</taxon>
        <taxon>Rhabditina</taxon>
        <taxon>Rhabditomorpha</taxon>
        <taxon>Rhabditoidea</taxon>
        <taxon>Rhabditidae</taxon>
        <taxon>Peloderinae</taxon>
        <taxon>Caenorhabditis</taxon>
    </lineage>
</organism>
<keyword evidence="3" id="KW-1185">Reference proteome</keyword>
<name>A0A8S1HDW3_9PELO</name>
<evidence type="ECO:0000313" key="2">
    <source>
        <dbReference type="EMBL" id="CAD6193407.1"/>
    </source>
</evidence>
<accession>A0A8S1HDW3</accession>
<keyword evidence="1" id="KW-1133">Transmembrane helix</keyword>
<reference evidence="2" key="1">
    <citation type="submission" date="2020-10" db="EMBL/GenBank/DDBJ databases">
        <authorList>
            <person name="Kikuchi T."/>
        </authorList>
    </citation>
    <scope>NUCLEOTIDE SEQUENCE</scope>
    <source>
        <strain evidence="2">NKZ352</strain>
    </source>
</reference>
<dbReference type="EMBL" id="CAJGYM010000035">
    <property type="protein sequence ID" value="CAD6193407.1"/>
    <property type="molecule type" value="Genomic_DNA"/>
</dbReference>
<evidence type="ECO:0000256" key="1">
    <source>
        <dbReference type="SAM" id="Phobius"/>
    </source>
</evidence>
<proteinExistence type="predicted"/>
<comment type="caution">
    <text evidence="2">The sequence shown here is derived from an EMBL/GenBank/DDBJ whole genome shotgun (WGS) entry which is preliminary data.</text>
</comment>
<dbReference type="AlphaFoldDB" id="A0A8S1HDW3"/>
<keyword evidence="1" id="KW-0812">Transmembrane</keyword>
<keyword evidence="1" id="KW-0472">Membrane</keyword>
<gene>
    <name evidence="2" type="ORF">CAUJ_LOCUS9326</name>
</gene>
<evidence type="ECO:0000313" key="3">
    <source>
        <dbReference type="Proteomes" id="UP000835052"/>
    </source>
</evidence>
<feature type="transmembrane region" description="Helical" evidence="1">
    <location>
        <begin position="20"/>
        <end position="39"/>
    </location>
</feature>
<dbReference type="OrthoDB" id="5781848at2759"/>